<reference evidence="2" key="1">
    <citation type="submission" date="2024-01" db="EMBL/GenBank/DDBJ databases">
        <title>First draft genome sequence data of TA4-1, the type strain of Gram-positive actinobacterium Streptomyces chiangmaiensis.</title>
        <authorList>
            <person name="Yasawong M."/>
            <person name="Nantapong N."/>
        </authorList>
    </citation>
    <scope>NUCLEOTIDE SEQUENCE</scope>
    <source>
        <strain evidence="2">TA4-1</strain>
    </source>
</reference>
<dbReference type="RefSeq" id="WP_329507306.1">
    <property type="nucleotide sequence ID" value="NZ_BAAAYZ010000298.1"/>
</dbReference>
<keyword evidence="1" id="KW-0472">Membrane</keyword>
<feature type="transmembrane region" description="Helical" evidence="1">
    <location>
        <begin position="159"/>
        <end position="179"/>
    </location>
</feature>
<dbReference type="EMBL" id="JAYWVC010000031">
    <property type="protein sequence ID" value="MED7822875.1"/>
    <property type="molecule type" value="Genomic_DNA"/>
</dbReference>
<name>A0ABU7FFL6_9ACTN</name>
<gene>
    <name evidence="2" type="ORF">VXC91_13000</name>
</gene>
<dbReference type="Proteomes" id="UP001333996">
    <property type="component" value="Unassembled WGS sequence"/>
</dbReference>
<keyword evidence="1" id="KW-0812">Transmembrane</keyword>
<proteinExistence type="predicted"/>
<evidence type="ECO:0000313" key="2">
    <source>
        <dbReference type="EMBL" id="MED7822875.1"/>
    </source>
</evidence>
<keyword evidence="1" id="KW-1133">Transmembrane helix</keyword>
<accession>A0ABU7FFL6</accession>
<feature type="transmembrane region" description="Helical" evidence="1">
    <location>
        <begin position="15"/>
        <end position="36"/>
    </location>
</feature>
<comment type="caution">
    <text evidence="2">The sequence shown here is derived from an EMBL/GenBank/DDBJ whole genome shotgun (WGS) entry which is preliminary data.</text>
</comment>
<keyword evidence="3" id="KW-1185">Reference proteome</keyword>
<evidence type="ECO:0000313" key="3">
    <source>
        <dbReference type="Proteomes" id="UP001333996"/>
    </source>
</evidence>
<protein>
    <recommendedName>
        <fullName evidence="4">DUF4199 domain-containing protein</fullName>
    </recommendedName>
</protein>
<organism evidence="2 3">
    <name type="scientific">Streptomyces chiangmaiensis</name>
    <dbReference type="NCBI Taxonomy" id="766497"/>
    <lineage>
        <taxon>Bacteria</taxon>
        <taxon>Bacillati</taxon>
        <taxon>Actinomycetota</taxon>
        <taxon>Actinomycetes</taxon>
        <taxon>Kitasatosporales</taxon>
        <taxon>Streptomycetaceae</taxon>
        <taxon>Streptomyces</taxon>
    </lineage>
</organism>
<evidence type="ECO:0008006" key="4">
    <source>
        <dbReference type="Google" id="ProtNLM"/>
    </source>
</evidence>
<feature type="transmembrane region" description="Helical" evidence="1">
    <location>
        <begin position="86"/>
        <end position="110"/>
    </location>
</feature>
<evidence type="ECO:0000256" key="1">
    <source>
        <dbReference type="SAM" id="Phobius"/>
    </source>
</evidence>
<feature type="transmembrane region" description="Helical" evidence="1">
    <location>
        <begin position="42"/>
        <end position="66"/>
    </location>
</feature>
<sequence>MARVRLSGLRGGSRVHFLLAWVLCVLALLLTAATWLPGPNKVPFAAVGFVFVAIFPVFGAALLRALISDGGRNLLGTANSRRMSRFVRSLSIGLKCSYVAVFLVALSAVATGGGTAHDAKTDGHGGYYYTRYDKSERRSEEVVLTENEYHEANKAQARIFASLSAVFHATGGFLVLVAASPEATRRAENESETASGTG</sequence>